<dbReference type="Proteomes" id="UP000003452">
    <property type="component" value="Unassembled WGS sequence"/>
</dbReference>
<dbReference type="EMBL" id="ABQC02000024">
    <property type="protein sequence ID" value="EDY94239.1"/>
    <property type="molecule type" value="Genomic_DNA"/>
</dbReference>
<organism evidence="1 2">
    <name type="scientific">Phocaeicola plebeius (strain DSM 17135 / JCM 12973 / CCUG 54634 / M2)</name>
    <name type="common">Bacteroides plebeius</name>
    <dbReference type="NCBI Taxonomy" id="484018"/>
    <lineage>
        <taxon>Bacteria</taxon>
        <taxon>Pseudomonadati</taxon>
        <taxon>Bacteroidota</taxon>
        <taxon>Bacteroidia</taxon>
        <taxon>Bacteroidales</taxon>
        <taxon>Bacteroidaceae</taxon>
        <taxon>Phocaeicola</taxon>
    </lineage>
</organism>
<reference evidence="1 2" key="1">
    <citation type="submission" date="2008-08" db="EMBL/GenBank/DDBJ databases">
        <title>Draft genome sequence of Bacteroides plebeius (DSM 17135).</title>
        <authorList>
            <person name="Sudarsanam P."/>
            <person name="Ley R."/>
            <person name="Guruge J."/>
            <person name="Turnbaugh P.J."/>
            <person name="Mahowald M."/>
            <person name="Liep D."/>
            <person name="Gordon J."/>
        </authorList>
    </citation>
    <scope>NUCLEOTIDE SEQUENCE [LARGE SCALE GENOMIC DNA]</scope>
    <source>
        <strain evidence="2">DSM 17135 / JCM 12973 / M2</strain>
    </source>
</reference>
<accession>B5D3T9</accession>
<gene>
    <name evidence="1" type="ORF">BACPLE_03693</name>
</gene>
<sequence>MDYCIKWQIRPNKVYKSSKKRIGGGLRTSDNMWIYIFLLFLLQLKKLYYEKPNINFRIIIGCLWQFMCSAKKIIRFVTCRTGDNA</sequence>
<evidence type="ECO:0000313" key="2">
    <source>
        <dbReference type="Proteomes" id="UP000003452"/>
    </source>
</evidence>
<evidence type="ECO:0000313" key="1">
    <source>
        <dbReference type="EMBL" id="EDY94239.1"/>
    </source>
</evidence>
<dbReference type="HOGENOM" id="CLU_2505884_0_0_10"/>
<reference evidence="1 2" key="2">
    <citation type="submission" date="2008-08" db="EMBL/GenBank/DDBJ databases">
        <authorList>
            <person name="Fulton L."/>
            <person name="Clifton S."/>
            <person name="Fulton B."/>
            <person name="Xu J."/>
            <person name="Minx P."/>
            <person name="Pepin K.H."/>
            <person name="Johnson M."/>
            <person name="Thiruvilangam P."/>
            <person name="Bhonagiri V."/>
            <person name="Nash W.E."/>
            <person name="Mardis E.R."/>
            <person name="Wilson R.K."/>
        </authorList>
    </citation>
    <scope>NUCLEOTIDE SEQUENCE [LARGE SCALE GENOMIC DNA]</scope>
    <source>
        <strain evidence="2">DSM 17135 / JCM 12973 / M2</strain>
    </source>
</reference>
<name>B5D3T9_PHOPM</name>
<comment type="caution">
    <text evidence="1">The sequence shown here is derived from an EMBL/GenBank/DDBJ whole genome shotgun (WGS) entry which is preliminary data.</text>
</comment>
<protein>
    <submittedName>
        <fullName evidence="1">Uncharacterized protein</fullName>
    </submittedName>
</protein>
<dbReference type="AlphaFoldDB" id="B5D3T9"/>
<proteinExistence type="predicted"/>